<evidence type="ECO:0000313" key="2">
    <source>
        <dbReference type="Proteomes" id="UP001383192"/>
    </source>
</evidence>
<comment type="caution">
    <text evidence="1">The sequence shown here is derived from an EMBL/GenBank/DDBJ whole genome shotgun (WGS) entry which is preliminary data.</text>
</comment>
<dbReference type="Proteomes" id="UP001383192">
    <property type="component" value="Unassembled WGS sequence"/>
</dbReference>
<reference evidence="1 2" key="1">
    <citation type="submission" date="2024-01" db="EMBL/GenBank/DDBJ databases">
        <title>A draft genome for a cacao thread blight-causing isolate of Paramarasmius palmivorus.</title>
        <authorList>
            <person name="Baruah I.K."/>
            <person name="Bukari Y."/>
            <person name="Amoako-Attah I."/>
            <person name="Meinhardt L.W."/>
            <person name="Bailey B.A."/>
            <person name="Cohen S.P."/>
        </authorList>
    </citation>
    <scope>NUCLEOTIDE SEQUENCE [LARGE SCALE GENOMIC DNA]</scope>
    <source>
        <strain evidence="1 2">GH-12</strain>
    </source>
</reference>
<dbReference type="EMBL" id="JAYKXP010000073">
    <property type="protein sequence ID" value="KAK7030911.1"/>
    <property type="molecule type" value="Genomic_DNA"/>
</dbReference>
<keyword evidence="2" id="KW-1185">Reference proteome</keyword>
<name>A0AAW0BXT6_9AGAR</name>
<evidence type="ECO:0000313" key="1">
    <source>
        <dbReference type="EMBL" id="KAK7030911.1"/>
    </source>
</evidence>
<proteinExistence type="predicted"/>
<dbReference type="AlphaFoldDB" id="A0AAW0BXT6"/>
<organism evidence="1 2">
    <name type="scientific">Paramarasmius palmivorus</name>
    <dbReference type="NCBI Taxonomy" id="297713"/>
    <lineage>
        <taxon>Eukaryota</taxon>
        <taxon>Fungi</taxon>
        <taxon>Dikarya</taxon>
        <taxon>Basidiomycota</taxon>
        <taxon>Agaricomycotina</taxon>
        <taxon>Agaricomycetes</taxon>
        <taxon>Agaricomycetidae</taxon>
        <taxon>Agaricales</taxon>
        <taxon>Marasmiineae</taxon>
        <taxon>Marasmiaceae</taxon>
        <taxon>Paramarasmius</taxon>
    </lineage>
</organism>
<sequence>MAGSTNNAKDSSSLSLRTQGRVALIDEDVFIRVGEYFPRNFPISPPKSSLIPQSQRSLSDFQNPRWMFEDTPYLAFIPARNPLASDWLKPLNHTFHTLPVILDTDGQYILTQSTIDQWESLEVNLHALYNRLIQMTRVPLSPRFRLWPWPRQFGYIRRHKSEAVARHQALASRDAFMALLGVINFFARYFQYHRELIAKSDFVDAVFTTEEVIEFIQQDLQLSAVWMNDWRYTAFESPYIGAFIDVKEASGCFSYVPVMARFNIPSALSWGKHDRLANAPRIMDGYIPSREEIAAAMKQAPLVKTSTEVHVDFPSNGLDSIPMPPVNQGTGQLPNEHYAQFFKRREASREKYLLSESEDARASRLQREAHAGEDLPPGKRGAVVLYWVYDSGHRIRTFAGRHNYQYYWSRYSHHQRRYDSVRDEWDICTEFGDDIEDFDHDKDGSFTPIHIDEHSAAVHVPDAAKKTSTEYSSSLYCQLYEEELQHSVQVSTVQDIARYRFGMIANSSTGLSTSPVPWSDVEKLVGANKETVTHEFRESFRTFISVFLNESDLLSVNWRDTLDLFSSNEDCVIQKPWPFKITTISSPETKYYLLHWGSDGADFHLAIPDAAAVLEVARHGWGHSAKELIPKLIDRGIAFRTFIKTCVSTRPRANPRFRSPSYLGFRTKDHKFESVDYITYVHHRNRFLHTPRGQAALRLGGIVGRIARSVISWNGAGPAGNAPELRGYGECIVTESDQYWDDHLTEEELDLVCGAYDVQAEKKRDGTFTISKKTWWPKPISWRTSGLNVGYWSSSAEVWFQTRLKQIESKSATLYSTRGWKDSIKYVRRSTEIAAKNERLADQFLAVCSRVWLPGASVPGLSIAEP</sequence>
<accession>A0AAW0BXT6</accession>
<protein>
    <submittedName>
        <fullName evidence="1">Uncharacterized protein</fullName>
    </submittedName>
</protein>
<gene>
    <name evidence="1" type="ORF">VNI00_013857</name>
</gene>